<dbReference type="InterPro" id="IPR039856">
    <property type="entry name" value="EMC2-like"/>
</dbReference>
<sequence length="325" mass="36701">MAHTTTESHAIHSSNLITTLHLSQQAPVFLKRQLSSERSPISLLISNQEGPEKYGMIEQLFFSCLQTGDDRSALLCLEQLTSRFGPSNERVMGLRGLYEEAIAETQSDLENCLRKYDVSLSENPLNLPILKRRIALLRSMSRPADAITSLVELLRAVPTDAEAWCELSDLYQSQGMNAQAIFSLEEALLIVPNAWNIHARLGEVLYICACSTETEVSLQYLRRSIRYFCRSVELCDGYLRGFYGLASATSLHLGRSCLMTSSRDLSTTSMEDILSKEKVEKLNIFSKRKLQEIVKQRSANHQLWEHAQGELIAAKELLDRMNEPQ</sequence>
<dbReference type="Pfam" id="PF22890">
    <property type="entry name" value="TPR_EMC2"/>
    <property type="match status" value="1"/>
</dbReference>
<evidence type="ECO:0000256" key="2">
    <source>
        <dbReference type="ARBA" id="ARBA00022803"/>
    </source>
</evidence>
<keyword evidence="7" id="KW-1185">Reference proteome</keyword>
<feature type="repeat" description="TPR" evidence="3">
    <location>
        <begin position="161"/>
        <end position="194"/>
    </location>
</feature>
<accession>A0A5N5WT82</accession>
<comment type="subcellular location">
    <subcellularLocation>
        <location evidence="4">Endoplasmic reticulum membrane</location>
        <topology evidence="4">Peripheral membrane protein</topology>
        <orientation evidence="4">Cytoplasmic side</orientation>
    </subcellularLocation>
</comment>
<comment type="function">
    <text evidence="4">Part of the endoplasmic reticulum membrane protein complex (EMC) that enables the energy-independent insertion into endoplasmic reticulum membranes of newly synthesized membrane proteins.</text>
</comment>
<evidence type="ECO:0000256" key="4">
    <source>
        <dbReference type="RuleBase" id="RU367091"/>
    </source>
</evidence>
<evidence type="ECO:0000313" key="6">
    <source>
        <dbReference type="EMBL" id="KAB8070312.1"/>
    </source>
</evidence>
<evidence type="ECO:0000256" key="1">
    <source>
        <dbReference type="ARBA" id="ARBA00022737"/>
    </source>
</evidence>
<keyword evidence="4" id="KW-0256">Endoplasmic reticulum</keyword>
<comment type="similarity">
    <text evidence="4">Belongs to the EMC2 family.</text>
</comment>
<reference evidence="6 7" key="1">
    <citation type="submission" date="2019-04" db="EMBL/GenBank/DDBJ databases">
        <title>Friends and foes A comparative genomics study of 23 Aspergillus species from section Flavi.</title>
        <authorList>
            <consortium name="DOE Joint Genome Institute"/>
            <person name="Kjaerbolling I."/>
            <person name="Vesth T."/>
            <person name="Frisvad J.C."/>
            <person name="Nybo J.L."/>
            <person name="Theobald S."/>
            <person name="Kildgaard S."/>
            <person name="Isbrandt T."/>
            <person name="Kuo A."/>
            <person name="Sato A."/>
            <person name="Lyhne E.K."/>
            <person name="Kogle M.E."/>
            <person name="Wiebenga A."/>
            <person name="Kun R.S."/>
            <person name="Lubbers R.J."/>
            <person name="Makela M.R."/>
            <person name="Barry K."/>
            <person name="Chovatia M."/>
            <person name="Clum A."/>
            <person name="Daum C."/>
            <person name="Haridas S."/>
            <person name="He G."/>
            <person name="LaButti K."/>
            <person name="Lipzen A."/>
            <person name="Mondo S."/>
            <person name="Riley R."/>
            <person name="Salamov A."/>
            <person name="Simmons B.A."/>
            <person name="Magnuson J.K."/>
            <person name="Henrissat B."/>
            <person name="Mortensen U.H."/>
            <person name="Larsen T.O."/>
            <person name="Devries R.P."/>
            <person name="Grigoriev I.V."/>
            <person name="Machida M."/>
            <person name="Baker S.E."/>
            <person name="Andersen M.R."/>
        </authorList>
    </citation>
    <scope>NUCLEOTIDE SEQUENCE [LARGE SCALE GENOMIC DNA]</scope>
    <source>
        <strain evidence="6 7">CBS 151.66</strain>
    </source>
</reference>
<organism evidence="6 7">
    <name type="scientific">Aspergillus leporis</name>
    <dbReference type="NCBI Taxonomy" id="41062"/>
    <lineage>
        <taxon>Eukaryota</taxon>
        <taxon>Fungi</taxon>
        <taxon>Dikarya</taxon>
        <taxon>Ascomycota</taxon>
        <taxon>Pezizomycotina</taxon>
        <taxon>Eurotiomycetes</taxon>
        <taxon>Eurotiomycetidae</taxon>
        <taxon>Eurotiales</taxon>
        <taxon>Aspergillaceae</taxon>
        <taxon>Aspergillus</taxon>
        <taxon>Aspergillus subgen. Circumdati</taxon>
    </lineage>
</organism>
<dbReference type="Gene3D" id="1.25.40.10">
    <property type="entry name" value="Tetratricopeptide repeat domain"/>
    <property type="match status" value="1"/>
</dbReference>
<protein>
    <recommendedName>
        <fullName evidence="4">ER membrane protein complex subunit 2</fullName>
    </recommendedName>
</protein>
<evidence type="ECO:0000256" key="3">
    <source>
        <dbReference type="PROSITE-ProRule" id="PRU00339"/>
    </source>
</evidence>
<evidence type="ECO:0000259" key="5">
    <source>
        <dbReference type="Pfam" id="PF22890"/>
    </source>
</evidence>
<dbReference type="AlphaFoldDB" id="A0A5N5WT82"/>
<keyword evidence="1" id="KW-0677">Repeat</keyword>
<dbReference type="SUPFAM" id="SSF48452">
    <property type="entry name" value="TPR-like"/>
    <property type="match status" value="1"/>
</dbReference>
<feature type="domain" description="EMC2 TPR-like" evidence="5">
    <location>
        <begin position="96"/>
        <end position="213"/>
    </location>
</feature>
<dbReference type="PROSITE" id="PS50005">
    <property type="entry name" value="TPR"/>
    <property type="match status" value="1"/>
</dbReference>
<dbReference type="InterPro" id="IPR019734">
    <property type="entry name" value="TPR_rpt"/>
</dbReference>
<name>A0A5N5WT82_9EURO</name>
<proteinExistence type="inferred from homology"/>
<dbReference type="Proteomes" id="UP000326565">
    <property type="component" value="Unassembled WGS sequence"/>
</dbReference>
<comment type="subunit">
    <text evidence="4">Component of the ER membrane protein complex (EMC).</text>
</comment>
<dbReference type="InterPro" id="IPR055217">
    <property type="entry name" value="TPR_EMC2"/>
</dbReference>
<gene>
    <name evidence="6" type="ORF">BDV29DRAFT_181127</name>
</gene>
<dbReference type="FunFam" id="1.25.40.10:FF:001208">
    <property type="entry name" value="Tetratricopeptide repeat domain-containing protein"/>
    <property type="match status" value="1"/>
</dbReference>
<evidence type="ECO:0000313" key="7">
    <source>
        <dbReference type="Proteomes" id="UP000326565"/>
    </source>
</evidence>
<dbReference type="OrthoDB" id="124397at2759"/>
<keyword evidence="2 3" id="KW-0802">TPR repeat</keyword>
<dbReference type="EMBL" id="ML732307">
    <property type="protein sequence ID" value="KAB8070312.1"/>
    <property type="molecule type" value="Genomic_DNA"/>
</dbReference>
<dbReference type="GO" id="GO:0072546">
    <property type="term" value="C:EMC complex"/>
    <property type="evidence" value="ECO:0007669"/>
    <property type="project" value="UniProtKB-UniRule"/>
</dbReference>
<dbReference type="PANTHER" id="PTHR12760">
    <property type="entry name" value="TETRATRICOPEPTIDE REPEAT PROTEIN"/>
    <property type="match status" value="1"/>
</dbReference>
<keyword evidence="4" id="KW-0472">Membrane</keyword>
<dbReference type="InterPro" id="IPR011990">
    <property type="entry name" value="TPR-like_helical_dom_sf"/>
</dbReference>